<protein>
    <submittedName>
        <fullName evidence="2">Uncharacterized protein</fullName>
    </submittedName>
</protein>
<feature type="compositionally biased region" description="Gly residues" evidence="1">
    <location>
        <begin position="111"/>
        <end position="120"/>
    </location>
</feature>
<accession>A0A9W7E159</accession>
<gene>
    <name evidence="2" type="ORF">TrRE_jg10305</name>
</gene>
<evidence type="ECO:0000313" key="3">
    <source>
        <dbReference type="Proteomes" id="UP001165082"/>
    </source>
</evidence>
<dbReference type="Proteomes" id="UP001165082">
    <property type="component" value="Unassembled WGS sequence"/>
</dbReference>
<name>A0A9W7E159_9STRA</name>
<proteinExistence type="predicted"/>
<evidence type="ECO:0000313" key="2">
    <source>
        <dbReference type="EMBL" id="GMH61490.1"/>
    </source>
</evidence>
<organism evidence="2 3">
    <name type="scientific">Triparma retinervis</name>
    <dbReference type="NCBI Taxonomy" id="2557542"/>
    <lineage>
        <taxon>Eukaryota</taxon>
        <taxon>Sar</taxon>
        <taxon>Stramenopiles</taxon>
        <taxon>Ochrophyta</taxon>
        <taxon>Bolidophyceae</taxon>
        <taxon>Parmales</taxon>
        <taxon>Triparmaceae</taxon>
        <taxon>Triparma</taxon>
    </lineage>
</organism>
<dbReference type="EMBL" id="BRXZ01003768">
    <property type="protein sequence ID" value="GMH61490.1"/>
    <property type="molecule type" value="Genomic_DNA"/>
</dbReference>
<sequence length="143" mass="15348">MESNEFRPLFNTAYLESYDAASNDEQVIQKGFEEKFAASVGKAMEVGELLGRQIATGEADNIAASVKVGLQEIISQANGVRETAEEVLDGEEEDGGDDGDWLVDDDDEEGVGGAVEGVGGPIEVKDGNTRLHPADRLYNELIK</sequence>
<comment type="caution">
    <text evidence="2">The sequence shown here is derived from an EMBL/GenBank/DDBJ whole genome shotgun (WGS) entry which is preliminary data.</text>
</comment>
<reference evidence="2" key="1">
    <citation type="submission" date="2022-07" db="EMBL/GenBank/DDBJ databases">
        <title>Genome analysis of Parmales, a sister group of diatoms, reveals the evolutionary specialization of diatoms from phago-mixotrophs to photoautotrophs.</title>
        <authorList>
            <person name="Ban H."/>
            <person name="Sato S."/>
            <person name="Yoshikawa S."/>
            <person name="Kazumasa Y."/>
            <person name="Nakamura Y."/>
            <person name="Ichinomiya M."/>
            <person name="Saitoh K."/>
            <person name="Sato N."/>
            <person name="Blanc-Mathieu R."/>
            <person name="Endo H."/>
            <person name="Kuwata A."/>
            <person name="Ogata H."/>
        </authorList>
    </citation>
    <scope>NUCLEOTIDE SEQUENCE</scope>
</reference>
<evidence type="ECO:0000256" key="1">
    <source>
        <dbReference type="SAM" id="MobiDB-lite"/>
    </source>
</evidence>
<feature type="region of interest" description="Disordered" evidence="1">
    <location>
        <begin position="80"/>
        <end position="128"/>
    </location>
</feature>
<feature type="compositionally biased region" description="Acidic residues" evidence="1">
    <location>
        <begin position="85"/>
        <end position="110"/>
    </location>
</feature>
<keyword evidence="3" id="KW-1185">Reference proteome</keyword>
<dbReference type="AlphaFoldDB" id="A0A9W7E159"/>